<reference evidence="3 4" key="1">
    <citation type="submission" date="2016-11" db="EMBL/GenBank/DDBJ databases">
        <authorList>
            <person name="Jaros S."/>
            <person name="Januszkiewicz K."/>
            <person name="Wedrychowicz H."/>
        </authorList>
    </citation>
    <scope>NUCLEOTIDE SEQUENCE [LARGE SCALE GENOMIC DNA]</scope>
    <source>
        <strain evidence="3 4">DSM 44666</strain>
    </source>
</reference>
<protein>
    <submittedName>
        <fullName evidence="3">DITPase</fullName>
    </submittedName>
</protein>
<evidence type="ECO:0000313" key="3">
    <source>
        <dbReference type="EMBL" id="SHE95113.1"/>
    </source>
</evidence>
<dbReference type="GO" id="GO:0047429">
    <property type="term" value="F:nucleoside triphosphate diphosphatase activity"/>
    <property type="evidence" value="ECO:0007669"/>
    <property type="project" value="InterPro"/>
</dbReference>
<dbReference type="InterPro" id="IPR002637">
    <property type="entry name" value="RdgB/HAM1"/>
</dbReference>
<comment type="similarity">
    <text evidence="1">Belongs to the HAM1 NTPase family.</text>
</comment>
<dbReference type="RefSeq" id="WP_073154716.1">
    <property type="nucleotide sequence ID" value="NZ_FQVL01000005.1"/>
</dbReference>
<dbReference type="SUPFAM" id="SSF52972">
    <property type="entry name" value="ITPase-like"/>
    <property type="match status" value="1"/>
</dbReference>
<dbReference type="Proteomes" id="UP000184476">
    <property type="component" value="Unassembled WGS sequence"/>
</dbReference>
<accession>A0A1M4XPB9</accession>
<dbReference type="GO" id="GO:0009143">
    <property type="term" value="P:nucleoside triphosphate catabolic process"/>
    <property type="evidence" value="ECO:0007669"/>
    <property type="project" value="InterPro"/>
</dbReference>
<dbReference type="InterPro" id="IPR029001">
    <property type="entry name" value="ITPase-like_fam"/>
</dbReference>
<name>A0A1M4XPB9_9BACL</name>
<organism evidence="3 4">
    <name type="scientific">Seinonella peptonophila</name>
    <dbReference type="NCBI Taxonomy" id="112248"/>
    <lineage>
        <taxon>Bacteria</taxon>
        <taxon>Bacillati</taxon>
        <taxon>Bacillota</taxon>
        <taxon>Bacilli</taxon>
        <taxon>Bacillales</taxon>
        <taxon>Thermoactinomycetaceae</taxon>
        <taxon>Seinonella</taxon>
    </lineage>
</organism>
<evidence type="ECO:0000256" key="2">
    <source>
        <dbReference type="ARBA" id="ARBA00022801"/>
    </source>
</evidence>
<dbReference type="EMBL" id="FQVL01000005">
    <property type="protein sequence ID" value="SHE95113.1"/>
    <property type="molecule type" value="Genomic_DNA"/>
</dbReference>
<evidence type="ECO:0000256" key="1">
    <source>
        <dbReference type="ARBA" id="ARBA00008023"/>
    </source>
</evidence>
<proteinExistence type="inferred from homology"/>
<dbReference type="PANTHER" id="PTHR11067:SF9">
    <property type="entry name" value="INOSINE TRIPHOSPHATE PYROPHOSPHATASE"/>
    <property type="match status" value="1"/>
</dbReference>
<keyword evidence="4" id="KW-1185">Reference proteome</keyword>
<dbReference type="STRING" id="112248.SAMN05444392_10596"/>
<dbReference type="Pfam" id="PF01725">
    <property type="entry name" value="Ham1p_like"/>
    <property type="match status" value="1"/>
</dbReference>
<sequence length="193" mass="22006">MKLYFATQNKGKQQEVNKVLLPYGIEVVPLEIELEEAITGTIRTIAEQKLAQAVAIGVEPIMVEDSGLFLTAYPKFPGILSKRIFERIGYRGFEKLLVGEKRTAWFEGVIGLAFRGKMAFFHAKTEGSMVDPFPPQPQPEPGLPFDPIFIPDGETKVTQQLSIERQMYHSYRRKALEQMIHWMKEVKDDESLC</sequence>
<dbReference type="GO" id="GO:0005737">
    <property type="term" value="C:cytoplasm"/>
    <property type="evidence" value="ECO:0007669"/>
    <property type="project" value="TreeGrafter"/>
</dbReference>
<dbReference type="PANTHER" id="PTHR11067">
    <property type="entry name" value="INOSINE TRIPHOSPHATE PYROPHOSPHATASE/HAM1 PROTEIN"/>
    <property type="match status" value="1"/>
</dbReference>
<dbReference type="AlphaFoldDB" id="A0A1M4XPB9"/>
<dbReference type="Gene3D" id="3.90.950.10">
    <property type="match status" value="1"/>
</dbReference>
<gene>
    <name evidence="3" type="ORF">SAMN05444392_10596</name>
</gene>
<evidence type="ECO:0000313" key="4">
    <source>
        <dbReference type="Proteomes" id="UP000184476"/>
    </source>
</evidence>
<keyword evidence="2" id="KW-0378">Hydrolase</keyword>